<proteinExistence type="predicted"/>
<protein>
    <submittedName>
        <fullName evidence="1">Uncharacterized protein</fullName>
    </submittedName>
</protein>
<dbReference type="RefSeq" id="WP_006051208.1">
    <property type="nucleotide sequence ID" value="NZ_ABLD01000017.1"/>
</dbReference>
<evidence type="ECO:0000313" key="2">
    <source>
        <dbReference type="Proteomes" id="UP000005045"/>
    </source>
</evidence>
<dbReference type="AlphaFoldDB" id="B1G5L0"/>
<reference evidence="1 2" key="1">
    <citation type="submission" date="2008-03" db="EMBL/GenBank/DDBJ databases">
        <title>Sequencing of the draft genome and assembly of Burkholderia graminis C4D1M.</title>
        <authorList>
            <consortium name="US DOE Joint Genome Institute (JGI-PGF)"/>
            <person name="Copeland A."/>
            <person name="Lucas S."/>
            <person name="Lapidus A."/>
            <person name="Glavina del Rio T."/>
            <person name="Dalin E."/>
            <person name="Tice H."/>
            <person name="Bruce D."/>
            <person name="Goodwin L."/>
            <person name="Pitluck S."/>
            <person name="Larimer F."/>
            <person name="Land M.L."/>
            <person name="Hauser L."/>
            <person name="Tiedje J."/>
            <person name="Richardson P."/>
        </authorList>
    </citation>
    <scope>NUCLEOTIDE SEQUENCE [LARGE SCALE GENOMIC DNA]</scope>
    <source>
        <strain evidence="2">ATCC 700544 / DSM 17151 / LMG 18924 / NCIMB 13744 / C4D1M</strain>
    </source>
</reference>
<dbReference type="EMBL" id="ABLD01000017">
    <property type="protein sequence ID" value="EDT08485.1"/>
    <property type="molecule type" value="Genomic_DNA"/>
</dbReference>
<sequence>MKTIDDRWLDFRAGCIAPDSTSTQLREMRIAFYAGFKAMLDANMELAMLPELVAVMVLEQLHIEARQFGASL</sequence>
<gene>
    <name evidence="1" type="ORF">BgramDRAFT_4638</name>
</gene>
<dbReference type="Proteomes" id="UP000005045">
    <property type="component" value="Unassembled WGS sequence"/>
</dbReference>
<evidence type="ECO:0000313" key="1">
    <source>
        <dbReference type="EMBL" id="EDT08485.1"/>
    </source>
</evidence>
<name>B1G5L0_PARG4</name>
<organism evidence="1 2">
    <name type="scientific">Paraburkholderia graminis (strain ATCC 700544 / DSM 17151 / LMG 18924 / NCIMB 13744 / C4D1M)</name>
    <dbReference type="NCBI Taxonomy" id="396598"/>
    <lineage>
        <taxon>Bacteria</taxon>
        <taxon>Pseudomonadati</taxon>
        <taxon>Pseudomonadota</taxon>
        <taxon>Betaproteobacteria</taxon>
        <taxon>Burkholderiales</taxon>
        <taxon>Burkholderiaceae</taxon>
        <taxon>Paraburkholderia</taxon>
    </lineage>
</organism>
<comment type="caution">
    <text evidence="1">The sequence shown here is derived from an EMBL/GenBank/DDBJ whole genome shotgun (WGS) entry which is preliminary data.</text>
</comment>
<dbReference type="OrthoDB" id="9135476at2"/>
<accession>B1G5L0</accession>
<keyword evidence="2" id="KW-1185">Reference proteome</keyword>